<organism evidence="2 7">
    <name type="scientific">Clostridium beijerinckii</name>
    <name type="common">Clostridium MP</name>
    <dbReference type="NCBI Taxonomy" id="1520"/>
    <lineage>
        <taxon>Bacteria</taxon>
        <taxon>Bacillati</taxon>
        <taxon>Bacillota</taxon>
        <taxon>Clostridia</taxon>
        <taxon>Eubacteriales</taxon>
        <taxon>Clostridiaceae</taxon>
        <taxon>Clostridium</taxon>
    </lineage>
</organism>
<dbReference type="EMBL" id="CP010086">
    <property type="protein sequence ID" value="AJG96744.1"/>
    <property type="molecule type" value="Genomic_DNA"/>
</dbReference>
<dbReference type="EMBL" id="LZZI01000006">
    <property type="protein sequence ID" value="OOM64097.1"/>
    <property type="molecule type" value="Genomic_DNA"/>
</dbReference>
<dbReference type="Proteomes" id="UP000031866">
    <property type="component" value="Chromosome"/>
</dbReference>
<dbReference type="OrthoDB" id="1928827at2"/>
<evidence type="ECO:0000313" key="6">
    <source>
        <dbReference type="EMBL" id="OOP70585.1"/>
    </source>
</evidence>
<dbReference type="Proteomes" id="UP001193748">
    <property type="component" value="Unassembled WGS sequence"/>
</dbReference>
<dbReference type="EMBL" id="MWMH01000014">
    <property type="protein sequence ID" value="OOP70585.1"/>
    <property type="molecule type" value="Genomic_DNA"/>
</dbReference>
<dbReference type="EMBL" id="JABAGD010000018">
    <property type="protein sequence ID" value="NMF05381.1"/>
    <property type="molecule type" value="Genomic_DNA"/>
</dbReference>
<dbReference type="STRING" id="1520.LF65_00051"/>
<sequence length="61" mass="7060">MNDSNLKIAQQDVEEALKTVEDMEKVINNDEPSKEQLKEKFICLSNRVQKLEDILKNEGIL</sequence>
<evidence type="ECO:0000313" key="4">
    <source>
        <dbReference type="EMBL" id="NRT90509.1"/>
    </source>
</evidence>
<evidence type="ECO:0000313" key="10">
    <source>
        <dbReference type="Proteomes" id="UP000587880"/>
    </source>
</evidence>
<name>A0A0B5Q3K5_CLOBE</name>
<feature type="coiled-coil region" evidence="1">
    <location>
        <begin position="6"/>
        <end position="54"/>
    </location>
</feature>
<protein>
    <submittedName>
        <fullName evidence="4">Hemerythrin-like domain-containing protein</fullName>
    </submittedName>
</protein>
<evidence type="ECO:0000313" key="9">
    <source>
        <dbReference type="Proteomes" id="UP000190973"/>
    </source>
</evidence>
<keyword evidence="1" id="KW-0175">Coiled coil</keyword>
<dbReference type="Proteomes" id="UP000190959">
    <property type="component" value="Unassembled WGS sequence"/>
</dbReference>
<proteinExistence type="predicted"/>
<reference evidence="5 9" key="3">
    <citation type="submission" date="2016-05" db="EMBL/GenBank/DDBJ databases">
        <title>Microbial solvent formation.</title>
        <authorList>
            <person name="Poehlein A."/>
            <person name="Montoya Solano J.D."/>
            <person name="Flitsch S."/>
            <person name="Krabben P."/>
            <person name="Duerre P."/>
            <person name="Daniel R."/>
        </authorList>
    </citation>
    <scope>NUCLEOTIDE SEQUENCE [LARGE SCALE GENOMIC DNA]</scope>
    <source>
        <strain evidence="5 9">DSM 53</strain>
    </source>
</reference>
<evidence type="ECO:0000313" key="3">
    <source>
        <dbReference type="EMBL" id="NMF05381.1"/>
    </source>
</evidence>
<dbReference type="EMBL" id="JABSWW010000001">
    <property type="protein sequence ID" value="NRT90509.1"/>
    <property type="molecule type" value="Genomic_DNA"/>
</dbReference>
<dbReference type="AlphaFoldDB" id="A0A0B5Q3K5"/>
<evidence type="ECO:0000313" key="2">
    <source>
        <dbReference type="EMBL" id="AJG96744.1"/>
    </source>
</evidence>
<dbReference type="RefSeq" id="WP_041893318.1">
    <property type="nucleotide sequence ID" value="NZ_CP010086.2"/>
</dbReference>
<dbReference type="KEGG" id="cbei:LF65_00051"/>
<evidence type="ECO:0000313" key="8">
    <source>
        <dbReference type="Proteomes" id="UP000190959"/>
    </source>
</evidence>
<accession>A0A0B5Q3K5</accession>
<gene>
    <name evidence="4" type="ORF">B0H41_004188</name>
    <name evidence="6" type="ORF">CBEIBR21_25725</name>
    <name evidence="5" type="ORF">CLBCK_04820</name>
    <name evidence="3" type="ORF">HF849_11660</name>
    <name evidence="2" type="ORF">LF65_00051</name>
</gene>
<reference evidence="2" key="2">
    <citation type="submission" date="2016-02" db="EMBL/GenBank/DDBJ databases">
        <title>Genome sequence of Clostridium beijerinckii strain 59B.</title>
        <authorList>
            <person name="Little G.T."/>
            <person name="Minton N.P."/>
        </authorList>
    </citation>
    <scope>NUCLEOTIDE SEQUENCE</scope>
    <source>
        <strain evidence="2">NCIMB 14988</strain>
    </source>
</reference>
<evidence type="ECO:0000313" key="7">
    <source>
        <dbReference type="Proteomes" id="UP000031866"/>
    </source>
</evidence>
<reference evidence="7" key="1">
    <citation type="submission" date="2014-12" db="EMBL/GenBank/DDBJ databases">
        <title>Genome sequence of Clostridium beijerinckii strain 59B.</title>
        <authorList>
            <person name="Little G.T."/>
            <person name="Minton N.P."/>
        </authorList>
    </citation>
    <scope>NUCLEOTIDE SEQUENCE [LARGE SCALE GENOMIC DNA]</scope>
    <source>
        <strain evidence="7">59B</strain>
    </source>
</reference>
<dbReference type="Proteomes" id="UP000190973">
    <property type="component" value="Unassembled WGS sequence"/>
</dbReference>
<evidence type="ECO:0000313" key="5">
    <source>
        <dbReference type="EMBL" id="OOM64097.1"/>
    </source>
</evidence>
<reference evidence="6 8" key="4">
    <citation type="submission" date="2017-02" db="EMBL/GenBank/DDBJ databases">
        <title>Genome sequence of Clostridium beijerinckii Br21.</title>
        <authorList>
            <person name="Fonseca B.C."/>
            <person name="Guazzaroni M.E."/>
            <person name="Riano-Pachon D.M."/>
            <person name="Reginatto V."/>
        </authorList>
    </citation>
    <scope>NUCLEOTIDE SEQUENCE [LARGE SCALE GENOMIC DNA]</scope>
    <source>
        <strain evidence="6 8">Br21</strain>
    </source>
</reference>
<reference evidence="4" key="6">
    <citation type="submission" date="2020-05" db="EMBL/GenBank/DDBJ databases">
        <authorList>
            <person name="Brown S."/>
            <person name="Huntemann M."/>
            <person name="Clum A."/>
            <person name="Spunde A."/>
            <person name="Palaniappan K."/>
            <person name="Ritter S."/>
            <person name="Mikhailova N."/>
            <person name="Chen I.-M."/>
            <person name="Stamatis D."/>
            <person name="Reddy T."/>
            <person name="O'Malley R."/>
            <person name="Daum C."/>
            <person name="Shapiro N."/>
            <person name="Ivanova N."/>
            <person name="Kyrpides N."/>
            <person name="Woyke T."/>
        </authorList>
    </citation>
    <scope>NUCLEOTIDE SEQUENCE</scope>
    <source>
        <strain evidence="4">DJ080</strain>
    </source>
</reference>
<dbReference type="Proteomes" id="UP000587880">
    <property type="component" value="Unassembled WGS sequence"/>
</dbReference>
<reference evidence="3 10" key="5">
    <citation type="submission" date="2020-04" db="EMBL/GenBank/DDBJ databases">
        <authorList>
            <person name="Hitch T.C.A."/>
            <person name="Wylensek D."/>
            <person name="Clavel T."/>
        </authorList>
    </citation>
    <scope>NUCLEOTIDE SEQUENCE [LARGE SCALE GENOMIC DNA]</scope>
    <source>
        <strain evidence="3 10">WB01_NA02</strain>
    </source>
</reference>
<evidence type="ECO:0000256" key="1">
    <source>
        <dbReference type="SAM" id="Coils"/>
    </source>
</evidence>
<reference evidence="4" key="7">
    <citation type="journal article" date="2022" name="Nat. Biotechnol.">
        <title>Carbon-negative production of acetone and isopropanol by gas fermentation at industrial pilot scale.</title>
        <authorList>
            <person name="Liew F.E."/>
            <person name="Nogle R."/>
            <person name="Abdalla T."/>
            <person name="Rasor B.J."/>
            <person name="Canter C."/>
            <person name="Jensen R.O."/>
            <person name="Wang L."/>
            <person name="Strutz J."/>
            <person name="Chirania P."/>
            <person name="De Tissera S."/>
            <person name="Mueller A.P."/>
            <person name="Ruan Z."/>
            <person name="Gao A."/>
            <person name="Tran L."/>
            <person name="Engle N.L."/>
            <person name="Bromley J.C."/>
            <person name="Daniell J."/>
            <person name="Conrado R."/>
            <person name="Tschaplinski T.J."/>
            <person name="Giannone R.J."/>
            <person name="Hettich R.L."/>
            <person name="Karim A.S."/>
            <person name="Simpson S.D."/>
            <person name="Brown S.D."/>
            <person name="Leang C."/>
            <person name="Jewett M.C."/>
            <person name="Kopke M."/>
        </authorList>
    </citation>
    <scope>NUCLEOTIDE SEQUENCE</scope>
    <source>
        <strain evidence="4">DJ080</strain>
    </source>
</reference>